<gene>
    <name evidence="5" type="ORF">EDS130_LOCUS28964</name>
    <name evidence="4" type="ORF">XAT740_LOCUS24401</name>
</gene>
<dbReference type="EMBL" id="CAJNOR010001885">
    <property type="protein sequence ID" value="CAF1215024.1"/>
    <property type="molecule type" value="Genomic_DNA"/>
</dbReference>
<comment type="caution">
    <text evidence="5">The sequence shown here is derived from an EMBL/GenBank/DDBJ whole genome shotgun (WGS) entry which is preliminary data.</text>
</comment>
<name>A0A815BHF4_ADIRI</name>
<reference evidence="5" key="1">
    <citation type="submission" date="2021-02" db="EMBL/GenBank/DDBJ databases">
        <authorList>
            <person name="Nowell W R."/>
        </authorList>
    </citation>
    <scope>NUCLEOTIDE SEQUENCE</scope>
</reference>
<dbReference type="GO" id="GO:0006152">
    <property type="term" value="P:purine nucleoside catabolic process"/>
    <property type="evidence" value="ECO:0007669"/>
    <property type="project" value="TreeGrafter"/>
</dbReference>
<evidence type="ECO:0000313" key="7">
    <source>
        <dbReference type="Proteomes" id="UP000663852"/>
    </source>
</evidence>
<dbReference type="InterPro" id="IPR002125">
    <property type="entry name" value="CMP_dCMP_dom"/>
</dbReference>
<dbReference type="OrthoDB" id="408702at2759"/>
<protein>
    <recommendedName>
        <fullName evidence="3">CMP/dCMP-type deaminase domain-containing protein</fullName>
    </recommendedName>
</protein>
<dbReference type="PROSITE" id="PS51747">
    <property type="entry name" value="CYT_DCMP_DEAMINASES_2"/>
    <property type="match status" value="1"/>
</dbReference>
<dbReference type="AlphaFoldDB" id="A0A815BHF4"/>
<organism evidence="5 7">
    <name type="scientific">Adineta ricciae</name>
    <name type="common">Rotifer</name>
    <dbReference type="NCBI Taxonomy" id="249248"/>
    <lineage>
        <taxon>Eukaryota</taxon>
        <taxon>Metazoa</taxon>
        <taxon>Spiralia</taxon>
        <taxon>Gnathifera</taxon>
        <taxon>Rotifera</taxon>
        <taxon>Eurotatoria</taxon>
        <taxon>Bdelloidea</taxon>
        <taxon>Adinetida</taxon>
        <taxon>Adinetidae</taxon>
        <taxon>Adineta</taxon>
    </lineage>
</organism>
<accession>A0A815BHF4</accession>
<dbReference type="SUPFAM" id="SSF53927">
    <property type="entry name" value="Cytidine deaminase-like"/>
    <property type="match status" value="1"/>
</dbReference>
<dbReference type="Proteomes" id="UP000663852">
    <property type="component" value="Unassembled WGS sequence"/>
</dbReference>
<dbReference type="InterPro" id="IPR016192">
    <property type="entry name" value="APOBEC/CMP_deaminase_Zn-bd"/>
</dbReference>
<feature type="domain" description="CMP/dCMP-type deaminase" evidence="3">
    <location>
        <begin position="15"/>
        <end position="125"/>
    </location>
</feature>
<keyword evidence="2" id="KW-0862">Zinc</keyword>
<dbReference type="Gene3D" id="3.40.140.10">
    <property type="entry name" value="Cytidine Deaminase, domain 2"/>
    <property type="match status" value="1"/>
</dbReference>
<dbReference type="Pfam" id="PF00383">
    <property type="entry name" value="dCMP_cyt_deam_1"/>
    <property type="match status" value="1"/>
</dbReference>
<dbReference type="PANTHER" id="PTHR11079">
    <property type="entry name" value="CYTOSINE DEAMINASE FAMILY MEMBER"/>
    <property type="match status" value="1"/>
</dbReference>
<proteinExistence type="predicted"/>
<evidence type="ECO:0000313" key="4">
    <source>
        <dbReference type="EMBL" id="CAF1215024.1"/>
    </source>
</evidence>
<evidence type="ECO:0000256" key="2">
    <source>
        <dbReference type="ARBA" id="ARBA00022833"/>
    </source>
</evidence>
<dbReference type="GO" id="GO:0047974">
    <property type="term" value="F:guanosine deaminase activity"/>
    <property type="evidence" value="ECO:0007669"/>
    <property type="project" value="TreeGrafter"/>
</dbReference>
<keyword evidence="6" id="KW-1185">Reference proteome</keyword>
<keyword evidence="1" id="KW-0479">Metal-binding</keyword>
<dbReference type="GO" id="GO:0008270">
    <property type="term" value="F:zinc ion binding"/>
    <property type="evidence" value="ECO:0007669"/>
    <property type="project" value="InterPro"/>
</dbReference>
<sequence length="170" mass="19566">MTEILTSRYSDPTCEQMRKHLCHANKIAKRALQFGHHPFGCVLIAPDNETILMEQGNIDTVNHAESTLVRNACTNFSSEYLWNCTLYTTFEPCVMCAGTLYWANIGRVVYGATEKRLLELTGNDEKNPTLDIPCRYVFEHGQKNVKVWGPFPELEDELVEPHKNFWKQIK</sequence>
<dbReference type="CDD" id="cd01285">
    <property type="entry name" value="nucleoside_deaminase"/>
    <property type="match status" value="1"/>
</dbReference>
<evidence type="ECO:0000313" key="6">
    <source>
        <dbReference type="Proteomes" id="UP000663828"/>
    </source>
</evidence>
<dbReference type="EMBL" id="CAJNOJ010000192">
    <property type="protein sequence ID" value="CAF1269741.1"/>
    <property type="molecule type" value="Genomic_DNA"/>
</dbReference>
<evidence type="ECO:0000259" key="3">
    <source>
        <dbReference type="PROSITE" id="PS51747"/>
    </source>
</evidence>
<dbReference type="InterPro" id="IPR016193">
    <property type="entry name" value="Cytidine_deaminase-like"/>
</dbReference>
<dbReference type="PANTHER" id="PTHR11079:SF161">
    <property type="entry name" value="CMP_DCMP-TYPE DEAMINASE DOMAIN-CONTAINING PROTEIN"/>
    <property type="match status" value="1"/>
</dbReference>
<dbReference type="PROSITE" id="PS00903">
    <property type="entry name" value="CYT_DCMP_DEAMINASES_1"/>
    <property type="match status" value="1"/>
</dbReference>
<evidence type="ECO:0000256" key="1">
    <source>
        <dbReference type="ARBA" id="ARBA00022723"/>
    </source>
</evidence>
<evidence type="ECO:0000313" key="5">
    <source>
        <dbReference type="EMBL" id="CAF1269741.1"/>
    </source>
</evidence>
<dbReference type="Proteomes" id="UP000663828">
    <property type="component" value="Unassembled WGS sequence"/>
</dbReference>